<protein>
    <submittedName>
        <fullName evidence="7">Amino acid permease</fullName>
    </submittedName>
</protein>
<keyword evidence="3 5" id="KW-1133">Transmembrane helix</keyword>
<dbReference type="InterPro" id="IPR004841">
    <property type="entry name" value="AA-permease/SLC12A_dom"/>
</dbReference>
<evidence type="ECO:0000256" key="3">
    <source>
        <dbReference type="ARBA" id="ARBA00022989"/>
    </source>
</evidence>
<evidence type="ECO:0000256" key="1">
    <source>
        <dbReference type="ARBA" id="ARBA00004141"/>
    </source>
</evidence>
<dbReference type="RefSeq" id="WP_139066117.1">
    <property type="nucleotide sequence ID" value="NZ_CP040812.1"/>
</dbReference>
<reference evidence="7 8" key="1">
    <citation type="submission" date="2019-06" db="EMBL/GenBank/DDBJ databases">
        <title>Complete genome sequence of Antarcticibacterium flavum KCTC 52984T from an Antarctic marine sediment.</title>
        <authorList>
            <person name="Lee Y.M."/>
            <person name="Shin S.C."/>
        </authorList>
    </citation>
    <scope>NUCLEOTIDE SEQUENCE [LARGE SCALE GENOMIC DNA]</scope>
    <source>
        <strain evidence="7 8">KCTC 52984</strain>
    </source>
</reference>
<keyword evidence="2 5" id="KW-0812">Transmembrane</keyword>
<sequence>MSKDSSTPSSTRSIGFMGALGIGVGAMVGGGILALAGVAFAVSGPSAILAFTLNGLIALITALSFAEMASANPQSGGTYTYAKKALSLQVAFGVGWIVWFASLVAAVLYALGFGAFAVFALQQIPAGGFSQFLENDILPVLLALAAISYFAFSLRKGTGDGGAVINIGKLAVFAVLIAGGLAVFIQTPFDHIANSLDPFFSGGFSGVVAAMGYTFIALQGFDLIGSAAGEIKAPEKTIPKAMMGTLAVGLAVYLPLLFVMSTVGVLPGGSITAMSVEDPETVLVIAAQNYLGAFGFWLVLVAGIFSMLSALQANLFAASRISLRMAEDRTLTHYLSRIDAKYGTPVMSIWITCGIVALLVLILPDVAAAGAASSLIFLITFALAHLIMILMRNRGYKESDTFRAPFFPVLPIVGMAACLGLAIFQAVVVPAAGLISLLWLLIGAVLFISFFVKKAQTIEASEHALDPDLVRLRGLSPLVLLPISNPANAASMVFLANALAPPVVGRVLLHSIVIPGQRRVNWIKVWPQAAMPPNMPLKPLSKLACDPIRLQQ</sequence>
<organism evidence="7 8">
    <name type="scientific">Antarcticibacterium flavum</name>
    <dbReference type="NCBI Taxonomy" id="2058175"/>
    <lineage>
        <taxon>Bacteria</taxon>
        <taxon>Pseudomonadati</taxon>
        <taxon>Bacteroidota</taxon>
        <taxon>Flavobacteriia</taxon>
        <taxon>Flavobacteriales</taxon>
        <taxon>Flavobacteriaceae</taxon>
        <taxon>Antarcticibacterium</taxon>
    </lineage>
</organism>
<feature type="transmembrane region" description="Helical" evidence="5">
    <location>
        <begin position="90"/>
        <end position="117"/>
    </location>
</feature>
<feature type="transmembrane region" description="Helical" evidence="5">
    <location>
        <begin position="430"/>
        <end position="452"/>
    </location>
</feature>
<dbReference type="PANTHER" id="PTHR42770:SF11">
    <property type="entry name" value="INNER MEMBRANE TRANSPORT PROTEIN YBAT"/>
    <property type="match status" value="1"/>
</dbReference>
<dbReference type="InterPro" id="IPR050367">
    <property type="entry name" value="APC_superfamily"/>
</dbReference>
<feature type="transmembrane region" description="Helical" evidence="5">
    <location>
        <begin position="242"/>
        <end position="266"/>
    </location>
</feature>
<dbReference type="EMBL" id="CP040812">
    <property type="protein sequence ID" value="QCY69550.1"/>
    <property type="molecule type" value="Genomic_DNA"/>
</dbReference>
<feature type="transmembrane region" description="Helical" evidence="5">
    <location>
        <begin position="199"/>
        <end position="221"/>
    </location>
</feature>
<comment type="subcellular location">
    <subcellularLocation>
        <location evidence="1">Membrane</location>
        <topology evidence="1">Multi-pass membrane protein</topology>
    </subcellularLocation>
</comment>
<evidence type="ECO:0000259" key="6">
    <source>
        <dbReference type="Pfam" id="PF00324"/>
    </source>
</evidence>
<feature type="transmembrane region" description="Helical" evidence="5">
    <location>
        <begin position="369"/>
        <end position="390"/>
    </location>
</feature>
<dbReference type="GO" id="GO:0055085">
    <property type="term" value="P:transmembrane transport"/>
    <property type="evidence" value="ECO:0007669"/>
    <property type="project" value="InterPro"/>
</dbReference>
<feature type="transmembrane region" description="Helical" evidence="5">
    <location>
        <begin position="167"/>
        <end position="187"/>
    </location>
</feature>
<dbReference type="PIRSF" id="PIRSF006060">
    <property type="entry name" value="AA_transporter"/>
    <property type="match status" value="1"/>
</dbReference>
<feature type="transmembrane region" description="Helical" evidence="5">
    <location>
        <begin position="20"/>
        <end position="42"/>
    </location>
</feature>
<feature type="domain" description="Amino acid permease/ SLC12A" evidence="6">
    <location>
        <begin position="21"/>
        <end position="451"/>
    </location>
</feature>
<dbReference type="AlphaFoldDB" id="A0A5B7X2Q3"/>
<evidence type="ECO:0000256" key="2">
    <source>
        <dbReference type="ARBA" id="ARBA00022692"/>
    </source>
</evidence>
<evidence type="ECO:0000256" key="5">
    <source>
        <dbReference type="SAM" id="Phobius"/>
    </source>
</evidence>
<dbReference type="OrthoDB" id="9806937at2"/>
<feature type="transmembrane region" description="Helical" evidence="5">
    <location>
        <begin position="402"/>
        <end position="424"/>
    </location>
</feature>
<keyword evidence="8" id="KW-1185">Reference proteome</keyword>
<evidence type="ECO:0000313" key="7">
    <source>
        <dbReference type="EMBL" id="QCY69550.1"/>
    </source>
</evidence>
<evidence type="ECO:0000313" key="8">
    <source>
        <dbReference type="Proteomes" id="UP000309016"/>
    </source>
</evidence>
<feature type="transmembrane region" description="Helical" evidence="5">
    <location>
        <begin position="48"/>
        <end position="69"/>
    </location>
</feature>
<dbReference type="Proteomes" id="UP000309016">
    <property type="component" value="Chromosome"/>
</dbReference>
<dbReference type="GO" id="GO:0016020">
    <property type="term" value="C:membrane"/>
    <property type="evidence" value="ECO:0007669"/>
    <property type="project" value="UniProtKB-SubCell"/>
</dbReference>
<evidence type="ECO:0000256" key="4">
    <source>
        <dbReference type="ARBA" id="ARBA00023136"/>
    </source>
</evidence>
<name>A0A5B7X2Q3_9FLAO</name>
<proteinExistence type="predicted"/>
<dbReference type="Gene3D" id="1.20.1740.10">
    <property type="entry name" value="Amino acid/polyamine transporter I"/>
    <property type="match status" value="1"/>
</dbReference>
<keyword evidence="4 5" id="KW-0472">Membrane</keyword>
<accession>A0A5B7X2Q3</accession>
<dbReference type="KEGG" id="afla:FHG64_09175"/>
<dbReference type="Pfam" id="PF00324">
    <property type="entry name" value="AA_permease"/>
    <property type="match status" value="1"/>
</dbReference>
<feature type="transmembrane region" description="Helical" evidence="5">
    <location>
        <begin position="294"/>
        <end position="321"/>
    </location>
</feature>
<feature type="transmembrane region" description="Helical" evidence="5">
    <location>
        <begin position="342"/>
        <end position="363"/>
    </location>
</feature>
<gene>
    <name evidence="7" type="ORF">FHG64_09175</name>
</gene>
<dbReference type="PANTHER" id="PTHR42770">
    <property type="entry name" value="AMINO ACID TRANSPORTER-RELATED"/>
    <property type="match status" value="1"/>
</dbReference>
<feature type="transmembrane region" description="Helical" evidence="5">
    <location>
        <begin position="137"/>
        <end position="155"/>
    </location>
</feature>